<evidence type="ECO:0000256" key="4">
    <source>
        <dbReference type="ARBA" id="ARBA00023002"/>
    </source>
</evidence>
<gene>
    <name evidence="8" type="primary">ptlI</name>
    <name evidence="8" type="ORF">Dcar01_01641</name>
</gene>
<dbReference type="InterPro" id="IPR017972">
    <property type="entry name" value="Cyt_P450_CS"/>
</dbReference>
<dbReference type="Gene3D" id="1.10.630.10">
    <property type="entry name" value="Cytochrome P450"/>
    <property type="match status" value="1"/>
</dbReference>
<keyword evidence="2 7" id="KW-0349">Heme</keyword>
<evidence type="ECO:0000256" key="5">
    <source>
        <dbReference type="ARBA" id="ARBA00023004"/>
    </source>
</evidence>
<dbReference type="PROSITE" id="PS00086">
    <property type="entry name" value="CYTOCHROME_P450"/>
    <property type="match status" value="1"/>
</dbReference>
<sequence length="463" mass="50786">MTAPVAPGPRGVPLLGNAPDLQRNMYGAMARDFRRYGDVVRYRLGPRVVHLLSHPDLAQQVLVKGAAQHPKIPSGDGLGLLLGRGLVTNDDHPSWLRQRRMMQPVFHRQGLAGLAGEMTAAGDRMLERWRVRYRPGDAVDVAGEMMRVTLDIISRTMFSVAVDEEAARIGTAVEEGTQFVSQRSRRALRLPLHWPLPGHAGFRAAKGTIDAHIAGIIRERRAAGPGRGDLLDLLMAAQDADTGERMTDRQLHDEVLTVIGAGHETTANALSWAWFLLAQHPQVLARLQAEVDGVLEDRDPTLADLGRLPYTAGVFQETLRLYPSAPMVSPRLVLEATILGGYAIPARSALLVSISNIHRHPDFWADPGTFDPGRWVPGGPAQEAQAQEVQKRHRLAFMPFGAGPRLCIGNNFALMEGPLLLAQMARAAEFRLLPGHSVQPEMAVTLRPRGGLPMTFWPRRGRA</sequence>
<keyword evidence="3 7" id="KW-0479">Metal-binding</keyword>
<evidence type="ECO:0000256" key="6">
    <source>
        <dbReference type="ARBA" id="ARBA00023033"/>
    </source>
</evidence>
<dbReference type="InterPro" id="IPR001128">
    <property type="entry name" value="Cyt_P450"/>
</dbReference>
<organism evidence="8 9">
    <name type="scientific">Deinococcus carri</name>
    <dbReference type="NCBI Taxonomy" id="1211323"/>
    <lineage>
        <taxon>Bacteria</taxon>
        <taxon>Thermotogati</taxon>
        <taxon>Deinococcota</taxon>
        <taxon>Deinococci</taxon>
        <taxon>Deinococcales</taxon>
        <taxon>Deinococcaceae</taxon>
        <taxon>Deinococcus</taxon>
    </lineage>
</organism>
<evidence type="ECO:0000313" key="9">
    <source>
        <dbReference type="Proteomes" id="UP001401887"/>
    </source>
</evidence>
<name>A0ABP9W9P5_9DEIO</name>
<reference evidence="8 9" key="1">
    <citation type="submission" date="2024-02" db="EMBL/GenBank/DDBJ databases">
        <title>Deinococcus carri NBRC 110142.</title>
        <authorList>
            <person name="Ichikawa N."/>
            <person name="Katano-Makiyama Y."/>
            <person name="Hidaka K."/>
        </authorList>
    </citation>
    <scope>NUCLEOTIDE SEQUENCE [LARGE SCALE GENOMIC DNA]</scope>
    <source>
        <strain evidence="8 9">NBRC 110142</strain>
    </source>
</reference>
<evidence type="ECO:0000256" key="1">
    <source>
        <dbReference type="ARBA" id="ARBA00010617"/>
    </source>
</evidence>
<evidence type="ECO:0000256" key="7">
    <source>
        <dbReference type="RuleBase" id="RU000461"/>
    </source>
</evidence>
<dbReference type="PANTHER" id="PTHR24291">
    <property type="entry name" value="CYTOCHROME P450 FAMILY 4"/>
    <property type="match status" value="1"/>
</dbReference>
<evidence type="ECO:0000313" key="8">
    <source>
        <dbReference type="EMBL" id="GAA5512917.1"/>
    </source>
</evidence>
<keyword evidence="4 7" id="KW-0560">Oxidoreductase</keyword>
<evidence type="ECO:0000256" key="3">
    <source>
        <dbReference type="ARBA" id="ARBA00022723"/>
    </source>
</evidence>
<protein>
    <submittedName>
        <fullName evidence="8">Pentalenene oxygenase</fullName>
    </submittedName>
</protein>
<dbReference type="PANTHER" id="PTHR24291:SF50">
    <property type="entry name" value="BIFUNCTIONAL ALBAFLAVENONE MONOOXYGENASE_TERPENE SYNTHASE"/>
    <property type="match status" value="1"/>
</dbReference>
<dbReference type="InterPro" id="IPR002401">
    <property type="entry name" value="Cyt_P450_E_grp-I"/>
</dbReference>
<dbReference type="PRINTS" id="PR00385">
    <property type="entry name" value="P450"/>
</dbReference>
<dbReference type="Pfam" id="PF00067">
    <property type="entry name" value="p450"/>
    <property type="match status" value="1"/>
</dbReference>
<evidence type="ECO:0000256" key="2">
    <source>
        <dbReference type="ARBA" id="ARBA00022617"/>
    </source>
</evidence>
<dbReference type="EMBL" id="BAABRP010000004">
    <property type="protein sequence ID" value="GAA5512917.1"/>
    <property type="molecule type" value="Genomic_DNA"/>
</dbReference>
<dbReference type="Proteomes" id="UP001401887">
    <property type="component" value="Unassembled WGS sequence"/>
</dbReference>
<keyword evidence="5 7" id="KW-0408">Iron</keyword>
<dbReference type="PRINTS" id="PR00463">
    <property type="entry name" value="EP450I"/>
</dbReference>
<dbReference type="InterPro" id="IPR036396">
    <property type="entry name" value="Cyt_P450_sf"/>
</dbReference>
<proteinExistence type="inferred from homology"/>
<dbReference type="SUPFAM" id="SSF48264">
    <property type="entry name" value="Cytochrome P450"/>
    <property type="match status" value="1"/>
</dbReference>
<dbReference type="RefSeq" id="WP_345463637.1">
    <property type="nucleotide sequence ID" value="NZ_BAABRP010000004.1"/>
</dbReference>
<keyword evidence="6 7" id="KW-0503">Monooxygenase</keyword>
<dbReference type="CDD" id="cd20620">
    <property type="entry name" value="CYP132-like"/>
    <property type="match status" value="1"/>
</dbReference>
<accession>A0ABP9W9P5</accession>
<comment type="caution">
    <text evidence="8">The sequence shown here is derived from an EMBL/GenBank/DDBJ whole genome shotgun (WGS) entry which is preliminary data.</text>
</comment>
<comment type="similarity">
    <text evidence="1 7">Belongs to the cytochrome P450 family.</text>
</comment>
<dbReference type="InterPro" id="IPR050196">
    <property type="entry name" value="Cytochrome_P450_Monoox"/>
</dbReference>
<keyword evidence="9" id="KW-1185">Reference proteome</keyword>